<keyword evidence="1" id="KW-0732">Signal</keyword>
<evidence type="ECO:0000313" key="3">
    <source>
        <dbReference type="EMBL" id="KAG6498829.1"/>
    </source>
</evidence>
<dbReference type="InterPro" id="IPR016024">
    <property type="entry name" value="ARM-type_fold"/>
</dbReference>
<dbReference type="InterPro" id="IPR050693">
    <property type="entry name" value="Hsp70_NEF-Inhibitors"/>
</dbReference>
<evidence type="ECO:0000259" key="2">
    <source>
        <dbReference type="Pfam" id="PF08609"/>
    </source>
</evidence>
<proteinExistence type="predicted"/>
<dbReference type="GO" id="GO:0005783">
    <property type="term" value="C:endoplasmic reticulum"/>
    <property type="evidence" value="ECO:0007669"/>
    <property type="project" value="TreeGrafter"/>
</dbReference>
<keyword evidence="4" id="KW-1185">Reference proteome</keyword>
<sequence length="394" mass="43391">MAKGASLLLLLLSSMLLLATEAAAVAAEGALPNKSSSLGGFVWATGKGEGDLIAMVESPEESFPVEDEISGGFSSLEGMLQWAIGHSDPEKLKEKAKDVQGLSGDELKKRQLEIKDLMEKLKVPSDAELMKIAIADLNNSSITLEDRQRSLDELLFLVDPIDNANDLDKLGGLVVVIRELDNSEADIRTTSAWILGKASQNNALILTYGGLVKLMKMVGSSSKEEAIKALYAVSALVRNNEIGQKMFYAEEGNIMLQDIMSNSSVDIRLRKKAAFLVADLSDYQQQYADNSMLHFLGDRFFLKAVVDLLLTPDLDLQEKALLAVRSLLQLTSTIASDLRDFCRLDQVLESMREGLDNSNVEEDLKDYSDEIESLRKEVLMLFHNKLSNIWSVPT</sequence>
<protein>
    <recommendedName>
        <fullName evidence="2">Nucleotide exchange factor Fes1 domain-containing protein</fullName>
    </recommendedName>
</protein>
<evidence type="ECO:0000256" key="1">
    <source>
        <dbReference type="SAM" id="SignalP"/>
    </source>
</evidence>
<dbReference type="InterPro" id="IPR013918">
    <property type="entry name" value="Nucleotide_exch_fac_Fes1"/>
</dbReference>
<dbReference type="PANTHER" id="PTHR19316">
    <property type="entry name" value="PROTEIN FOLDING REGULATOR"/>
    <property type="match status" value="1"/>
</dbReference>
<comment type="caution">
    <text evidence="3">The sequence shown here is derived from an EMBL/GenBank/DDBJ whole genome shotgun (WGS) entry which is preliminary data.</text>
</comment>
<dbReference type="GO" id="GO:0000774">
    <property type="term" value="F:adenyl-nucleotide exchange factor activity"/>
    <property type="evidence" value="ECO:0007669"/>
    <property type="project" value="TreeGrafter"/>
</dbReference>
<organism evidence="3 4">
    <name type="scientific">Zingiber officinale</name>
    <name type="common">Ginger</name>
    <name type="synonym">Amomum zingiber</name>
    <dbReference type="NCBI Taxonomy" id="94328"/>
    <lineage>
        <taxon>Eukaryota</taxon>
        <taxon>Viridiplantae</taxon>
        <taxon>Streptophyta</taxon>
        <taxon>Embryophyta</taxon>
        <taxon>Tracheophyta</taxon>
        <taxon>Spermatophyta</taxon>
        <taxon>Magnoliopsida</taxon>
        <taxon>Liliopsida</taxon>
        <taxon>Zingiberales</taxon>
        <taxon>Zingiberaceae</taxon>
        <taxon>Zingiber</taxon>
    </lineage>
</organism>
<dbReference type="Proteomes" id="UP000734854">
    <property type="component" value="Unassembled WGS sequence"/>
</dbReference>
<evidence type="ECO:0000313" key="4">
    <source>
        <dbReference type="Proteomes" id="UP000734854"/>
    </source>
</evidence>
<feature type="domain" description="Nucleotide exchange factor Fes1" evidence="2">
    <location>
        <begin position="76"/>
        <end position="167"/>
    </location>
</feature>
<feature type="signal peptide" evidence="1">
    <location>
        <begin position="1"/>
        <end position="22"/>
    </location>
</feature>
<dbReference type="PANTHER" id="PTHR19316:SF32">
    <property type="entry name" value="ARM REPEAT SUPERFAMILY PROTEIN"/>
    <property type="match status" value="1"/>
</dbReference>
<dbReference type="Gene3D" id="1.25.10.10">
    <property type="entry name" value="Leucine-rich Repeat Variant"/>
    <property type="match status" value="1"/>
</dbReference>
<dbReference type="AlphaFoldDB" id="A0A8J5GA01"/>
<accession>A0A8J5GA01</accession>
<dbReference type="SUPFAM" id="SSF48371">
    <property type="entry name" value="ARM repeat"/>
    <property type="match status" value="1"/>
</dbReference>
<name>A0A8J5GA01_ZINOF</name>
<dbReference type="InterPro" id="IPR011989">
    <property type="entry name" value="ARM-like"/>
</dbReference>
<feature type="chain" id="PRO_5035226476" description="Nucleotide exchange factor Fes1 domain-containing protein" evidence="1">
    <location>
        <begin position="23"/>
        <end position="394"/>
    </location>
</feature>
<dbReference type="Pfam" id="PF08609">
    <property type="entry name" value="Fes1"/>
    <property type="match status" value="1"/>
</dbReference>
<dbReference type="EMBL" id="JACMSC010000011">
    <property type="protein sequence ID" value="KAG6498829.1"/>
    <property type="molecule type" value="Genomic_DNA"/>
</dbReference>
<reference evidence="3 4" key="1">
    <citation type="submission" date="2020-08" db="EMBL/GenBank/DDBJ databases">
        <title>Plant Genome Project.</title>
        <authorList>
            <person name="Zhang R.-G."/>
        </authorList>
    </citation>
    <scope>NUCLEOTIDE SEQUENCE [LARGE SCALE GENOMIC DNA]</scope>
    <source>
        <tissue evidence="3">Rhizome</tissue>
    </source>
</reference>
<gene>
    <name evidence="3" type="ORF">ZIOFF_038578</name>
</gene>